<organism evidence="8 9">
    <name type="scientific">Leifsonia stereocauli</name>
    <dbReference type="NCBI Taxonomy" id="3134136"/>
    <lineage>
        <taxon>Bacteria</taxon>
        <taxon>Bacillati</taxon>
        <taxon>Actinomycetota</taxon>
        <taxon>Actinomycetes</taxon>
        <taxon>Micrococcales</taxon>
        <taxon>Microbacteriaceae</taxon>
        <taxon>Leifsonia</taxon>
    </lineage>
</organism>
<dbReference type="Gene3D" id="3.30.70.580">
    <property type="entry name" value="Pseudouridine synthase I, catalytic domain, N-terminal subdomain"/>
    <property type="match status" value="1"/>
</dbReference>
<evidence type="ECO:0000256" key="6">
    <source>
        <dbReference type="SAM" id="MobiDB-lite"/>
    </source>
</evidence>
<evidence type="ECO:0000256" key="1">
    <source>
        <dbReference type="ARBA" id="ARBA00009375"/>
    </source>
</evidence>
<keyword evidence="3 4" id="KW-0413">Isomerase</keyword>
<proteinExistence type="inferred from homology"/>
<dbReference type="InterPro" id="IPR020095">
    <property type="entry name" value="PsdUridine_synth_TruA_C"/>
</dbReference>
<dbReference type="InterPro" id="IPR020103">
    <property type="entry name" value="PsdUridine_synth_cat_dom_sf"/>
</dbReference>
<feature type="binding site" evidence="4">
    <location>
        <position position="151"/>
    </location>
    <ligand>
        <name>substrate</name>
    </ligand>
</feature>
<evidence type="ECO:0000256" key="4">
    <source>
        <dbReference type="HAMAP-Rule" id="MF_00171"/>
    </source>
</evidence>
<dbReference type="HAMAP" id="MF_00171">
    <property type="entry name" value="TruA"/>
    <property type="match status" value="1"/>
</dbReference>
<evidence type="ECO:0000256" key="5">
    <source>
        <dbReference type="RuleBase" id="RU003792"/>
    </source>
</evidence>
<keyword evidence="2 4" id="KW-0819">tRNA processing</keyword>
<sequence length="328" mass="35098">MVDEEDETSSTLHPPLAGTSRVRLDIAYDGTDFNGWGRQPNLRTVQGDIEQALASILRRYGPPPTLVVAGRTDAGVHATGQVVHLDLTDAQAGSLLRPDRGRNRGGERDAGTALARRLNGILSQKGDIVISRGSLAPVGFDARFGALWRRYSYRLADQTAVRNPLHRVNTTWHHSRLDGEAMDAAAASLCGLHDFAAYCRPRDGATTIRTLQAFTWERDVDGVLTASLQADAFCHSMVRALVGACVSVGAGKLGPGDPVALREAAERTNAFMVMPARGLTLTQVGYPDDLRLAARAAETRQRRGPAHRADAPAGGADPTRIANGPQVS</sequence>
<dbReference type="EC" id="5.4.99.12" evidence="4"/>
<dbReference type="PANTHER" id="PTHR11142:SF0">
    <property type="entry name" value="TRNA PSEUDOURIDINE SYNTHASE-LIKE 1"/>
    <property type="match status" value="1"/>
</dbReference>
<dbReference type="RefSeq" id="WP_342116408.1">
    <property type="nucleotide sequence ID" value="NZ_JBCAUN010000003.1"/>
</dbReference>
<comment type="similarity">
    <text evidence="1 4 5">Belongs to the tRNA pseudouridine synthase TruA family.</text>
</comment>
<protein>
    <recommendedName>
        <fullName evidence="4">tRNA pseudouridine synthase A</fullName>
        <ecNumber evidence="4">5.4.99.12</ecNumber>
    </recommendedName>
    <alternativeName>
        <fullName evidence="4">tRNA pseudouridine(38-40) synthase</fullName>
    </alternativeName>
    <alternativeName>
        <fullName evidence="4">tRNA pseudouridylate synthase I</fullName>
    </alternativeName>
    <alternativeName>
        <fullName evidence="4">tRNA-uridine isomerase I</fullName>
    </alternativeName>
</protein>
<comment type="catalytic activity">
    <reaction evidence="4 5">
        <text>uridine(38/39/40) in tRNA = pseudouridine(38/39/40) in tRNA</text>
        <dbReference type="Rhea" id="RHEA:22376"/>
        <dbReference type="Rhea" id="RHEA-COMP:10085"/>
        <dbReference type="Rhea" id="RHEA-COMP:10087"/>
        <dbReference type="ChEBI" id="CHEBI:65314"/>
        <dbReference type="ChEBI" id="CHEBI:65315"/>
        <dbReference type="EC" id="5.4.99.12"/>
    </reaction>
</comment>
<evidence type="ECO:0000256" key="3">
    <source>
        <dbReference type="ARBA" id="ARBA00023235"/>
    </source>
</evidence>
<evidence type="ECO:0000313" key="8">
    <source>
        <dbReference type="EMBL" id="MEN1948137.1"/>
    </source>
</evidence>
<dbReference type="InterPro" id="IPR020094">
    <property type="entry name" value="TruA/RsuA/RluB/E/F_N"/>
</dbReference>
<dbReference type="Proteomes" id="UP001425155">
    <property type="component" value="Unassembled WGS sequence"/>
</dbReference>
<accession>A0ABU9W800</accession>
<comment type="subunit">
    <text evidence="4">Homodimer.</text>
</comment>
<dbReference type="CDD" id="cd02570">
    <property type="entry name" value="PseudoU_synth_EcTruA"/>
    <property type="match status" value="1"/>
</dbReference>
<dbReference type="SUPFAM" id="SSF55120">
    <property type="entry name" value="Pseudouridine synthase"/>
    <property type="match status" value="1"/>
</dbReference>
<keyword evidence="9" id="KW-1185">Reference proteome</keyword>
<evidence type="ECO:0000256" key="2">
    <source>
        <dbReference type="ARBA" id="ARBA00022694"/>
    </source>
</evidence>
<comment type="caution">
    <text evidence="4">Lacks conserved residue(s) required for the propagation of feature annotation.</text>
</comment>
<comment type="caution">
    <text evidence="8">The sequence shown here is derived from an EMBL/GenBank/DDBJ whole genome shotgun (WGS) entry which is preliminary data.</text>
</comment>
<gene>
    <name evidence="4" type="primary">truA</name>
    <name evidence="8" type="ORF">WJX64_16390</name>
</gene>
<dbReference type="EMBL" id="JBCLVG010000003">
    <property type="protein sequence ID" value="MEN1948137.1"/>
    <property type="molecule type" value="Genomic_DNA"/>
</dbReference>
<evidence type="ECO:0000259" key="7">
    <source>
        <dbReference type="Pfam" id="PF01416"/>
    </source>
</evidence>
<feature type="region of interest" description="Disordered" evidence="6">
    <location>
        <begin position="297"/>
        <end position="328"/>
    </location>
</feature>
<name>A0ABU9W800_9MICO</name>
<dbReference type="Pfam" id="PF01416">
    <property type="entry name" value="PseudoU_synth_1"/>
    <property type="match status" value="1"/>
</dbReference>
<feature type="domain" description="Pseudouridine synthase I TruA alpha/beta" evidence="7">
    <location>
        <begin position="185"/>
        <end position="287"/>
    </location>
</feature>
<feature type="active site" description="Nucleophile" evidence="4">
    <location>
        <position position="73"/>
    </location>
</feature>
<reference evidence="8 9" key="1">
    <citation type="submission" date="2024-03" db="EMBL/GenBank/DDBJ databases">
        <title>YIM 134122 draft genome.</title>
        <authorList>
            <person name="Zuo S."/>
            <person name="Xiong L."/>
        </authorList>
    </citation>
    <scope>NUCLEOTIDE SEQUENCE [LARGE SCALE GENOMIC DNA]</scope>
    <source>
        <strain evidence="8 9">YIM 134122</strain>
    </source>
</reference>
<comment type="function">
    <text evidence="4">Formation of pseudouridine at positions 38, 39 and 40 in the anticodon stem and loop of transfer RNAs.</text>
</comment>
<dbReference type="InterPro" id="IPR020097">
    <property type="entry name" value="PsdUridine_synth_TruA_a/b_dom"/>
</dbReference>
<evidence type="ECO:0000313" key="9">
    <source>
        <dbReference type="Proteomes" id="UP001425155"/>
    </source>
</evidence>
<dbReference type="InterPro" id="IPR001406">
    <property type="entry name" value="PsdUridine_synth_TruA"/>
</dbReference>
<dbReference type="PANTHER" id="PTHR11142">
    <property type="entry name" value="PSEUDOURIDYLATE SYNTHASE"/>
    <property type="match status" value="1"/>
</dbReference>
<dbReference type="Gene3D" id="3.30.70.660">
    <property type="entry name" value="Pseudouridine synthase I, catalytic domain, C-terminal subdomain"/>
    <property type="match status" value="1"/>
</dbReference>